<feature type="domain" description="Nudix hydrolase" evidence="8">
    <location>
        <begin position="57"/>
        <end position="193"/>
    </location>
</feature>
<dbReference type="Pfam" id="PF00293">
    <property type="entry name" value="NUDIX"/>
    <property type="match status" value="1"/>
</dbReference>
<organism evidence="9 10">
    <name type="scientific">Agaricicola taiwanensis</name>
    <dbReference type="NCBI Taxonomy" id="591372"/>
    <lineage>
        <taxon>Bacteria</taxon>
        <taxon>Pseudomonadati</taxon>
        <taxon>Pseudomonadota</taxon>
        <taxon>Alphaproteobacteria</taxon>
        <taxon>Rhodobacterales</taxon>
        <taxon>Paracoccaceae</taxon>
        <taxon>Agaricicola</taxon>
    </lineage>
</organism>
<protein>
    <submittedName>
        <fullName evidence="9">Coenzyme A pyrophosphatase</fullName>
    </submittedName>
</protein>
<dbReference type="GO" id="GO:0046872">
    <property type="term" value="F:metal ion binding"/>
    <property type="evidence" value="ECO:0007669"/>
    <property type="project" value="UniProtKB-KW"/>
</dbReference>
<evidence type="ECO:0000313" key="10">
    <source>
        <dbReference type="Proteomes" id="UP000602745"/>
    </source>
</evidence>
<evidence type="ECO:0000256" key="5">
    <source>
        <dbReference type="ARBA" id="ARBA00022842"/>
    </source>
</evidence>
<name>A0A8J2VSA0_9RHOB</name>
<dbReference type="Gene3D" id="3.90.79.10">
    <property type="entry name" value="Nucleoside Triphosphate Pyrophosphohydrolase"/>
    <property type="match status" value="1"/>
</dbReference>
<evidence type="ECO:0000256" key="6">
    <source>
        <dbReference type="ARBA" id="ARBA00023211"/>
    </source>
</evidence>
<dbReference type="Proteomes" id="UP000602745">
    <property type="component" value="Unassembled WGS sequence"/>
</dbReference>
<dbReference type="InterPro" id="IPR000086">
    <property type="entry name" value="NUDIX_hydrolase_dom"/>
</dbReference>
<dbReference type="PANTHER" id="PTHR12992:SF11">
    <property type="entry name" value="MITOCHONDRIAL COENZYME A DIPHOSPHATASE NUDT8"/>
    <property type="match status" value="1"/>
</dbReference>
<dbReference type="GO" id="GO:0010945">
    <property type="term" value="F:coenzyme A diphosphatase activity"/>
    <property type="evidence" value="ECO:0007669"/>
    <property type="project" value="InterPro"/>
</dbReference>
<evidence type="ECO:0000256" key="2">
    <source>
        <dbReference type="ARBA" id="ARBA00001946"/>
    </source>
</evidence>
<dbReference type="AlphaFoldDB" id="A0A8J2VSA0"/>
<dbReference type="InterPro" id="IPR015797">
    <property type="entry name" value="NUDIX_hydrolase-like_dom_sf"/>
</dbReference>
<dbReference type="PANTHER" id="PTHR12992">
    <property type="entry name" value="NUDIX HYDROLASE"/>
    <property type="match status" value="1"/>
</dbReference>
<evidence type="ECO:0000256" key="3">
    <source>
        <dbReference type="ARBA" id="ARBA00022723"/>
    </source>
</evidence>
<proteinExistence type="predicted"/>
<evidence type="ECO:0000256" key="1">
    <source>
        <dbReference type="ARBA" id="ARBA00001936"/>
    </source>
</evidence>
<dbReference type="CDD" id="cd03426">
    <property type="entry name" value="NUDIX_CoAse_Nudt7"/>
    <property type="match status" value="1"/>
</dbReference>
<dbReference type="PROSITE" id="PS51462">
    <property type="entry name" value="NUDIX"/>
    <property type="match status" value="1"/>
</dbReference>
<keyword evidence="3" id="KW-0479">Metal-binding</keyword>
<keyword evidence="5" id="KW-0460">Magnesium</keyword>
<reference evidence="9" key="1">
    <citation type="journal article" date="2014" name="Int. J. Syst. Evol. Microbiol.">
        <title>Complete genome sequence of Corynebacterium casei LMG S-19264T (=DSM 44701T), isolated from a smear-ripened cheese.</title>
        <authorList>
            <consortium name="US DOE Joint Genome Institute (JGI-PGF)"/>
            <person name="Walter F."/>
            <person name="Albersmeier A."/>
            <person name="Kalinowski J."/>
            <person name="Ruckert C."/>
        </authorList>
    </citation>
    <scope>NUCLEOTIDE SEQUENCE</scope>
    <source>
        <strain evidence="9">CCM 7684</strain>
    </source>
</reference>
<evidence type="ECO:0000256" key="4">
    <source>
        <dbReference type="ARBA" id="ARBA00022801"/>
    </source>
</evidence>
<comment type="cofactor">
    <cofactor evidence="2">
        <name>Mg(2+)</name>
        <dbReference type="ChEBI" id="CHEBI:18420"/>
    </cofactor>
</comment>
<dbReference type="EMBL" id="BMCP01000002">
    <property type="protein sequence ID" value="GGE39991.1"/>
    <property type="molecule type" value="Genomic_DNA"/>
</dbReference>
<evidence type="ECO:0000259" key="8">
    <source>
        <dbReference type="PROSITE" id="PS51462"/>
    </source>
</evidence>
<dbReference type="InterPro" id="IPR045121">
    <property type="entry name" value="CoAse"/>
</dbReference>
<sequence length="219" mass="24224">MSEVESPQRFSGRDFPGFARSRLQADPPPVPDDDVLPPAGDHVLSPGMVEFMRAQPARAAAVLIPVVARPDELTVLLTTRTSHLPTHAGQIAFPGGKMDEADDSPLATALREAEEEVGLDRRHVTPLGYCDLYQTGSGFRIVPVVGLVSPAMTLTINPQEVKDVFEVPLRFLMEAANHQTHSRIWKGIERHYLAIPYGERYIWGITAGIIRNFHDRLLT</sequence>
<evidence type="ECO:0000256" key="7">
    <source>
        <dbReference type="SAM" id="MobiDB-lite"/>
    </source>
</evidence>
<keyword evidence="10" id="KW-1185">Reference proteome</keyword>
<keyword evidence="6" id="KW-0464">Manganese</keyword>
<keyword evidence="4" id="KW-0378">Hydrolase</keyword>
<dbReference type="SUPFAM" id="SSF55811">
    <property type="entry name" value="Nudix"/>
    <property type="match status" value="1"/>
</dbReference>
<comment type="cofactor">
    <cofactor evidence="1">
        <name>Mn(2+)</name>
        <dbReference type="ChEBI" id="CHEBI:29035"/>
    </cofactor>
</comment>
<evidence type="ECO:0000313" key="9">
    <source>
        <dbReference type="EMBL" id="GGE39991.1"/>
    </source>
</evidence>
<accession>A0A8J2VSA0</accession>
<comment type="caution">
    <text evidence="9">The sequence shown here is derived from an EMBL/GenBank/DDBJ whole genome shotgun (WGS) entry which is preliminary data.</text>
</comment>
<gene>
    <name evidence="9" type="ORF">GCM10007276_16640</name>
</gene>
<reference evidence="9" key="2">
    <citation type="submission" date="2020-09" db="EMBL/GenBank/DDBJ databases">
        <authorList>
            <person name="Sun Q."/>
            <person name="Sedlacek I."/>
        </authorList>
    </citation>
    <scope>NUCLEOTIDE SEQUENCE</scope>
    <source>
        <strain evidence="9">CCM 7684</strain>
    </source>
</reference>
<feature type="region of interest" description="Disordered" evidence="7">
    <location>
        <begin position="1"/>
        <end position="41"/>
    </location>
</feature>
<dbReference type="NCBIfam" id="NF007980">
    <property type="entry name" value="PRK10707.1"/>
    <property type="match status" value="1"/>
</dbReference>
<dbReference type="RefSeq" id="WP_229729288.1">
    <property type="nucleotide sequence ID" value="NZ_BMCP01000002.1"/>
</dbReference>